<dbReference type="Proteomes" id="UP000190888">
    <property type="component" value="Unassembled WGS sequence"/>
</dbReference>
<protein>
    <submittedName>
        <fullName evidence="1">Uncharacterized protein</fullName>
    </submittedName>
</protein>
<dbReference type="EMBL" id="FUWH01000001">
    <property type="protein sequence ID" value="SJZ32078.1"/>
    <property type="molecule type" value="Genomic_DNA"/>
</dbReference>
<sequence>MAKQANQIIGAFTLRNEGDGCLTSKYHHGDSVDGPFTESCKLITPLVLTDVFIGTYRTIWLEDANHAVAQLIIRRNPINGSIFQLSWLDENSNSIFEGTAMIFDNILVGAYWNDH</sequence>
<organism evidence="1 2">
    <name type="scientific">Sediminibacterium ginsengisoli</name>
    <dbReference type="NCBI Taxonomy" id="413434"/>
    <lineage>
        <taxon>Bacteria</taxon>
        <taxon>Pseudomonadati</taxon>
        <taxon>Bacteroidota</taxon>
        <taxon>Chitinophagia</taxon>
        <taxon>Chitinophagales</taxon>
        <taxon>Chitinophagaceae</taxon>
        <taxon>Sediminibacterium</taxon>
    </lineage>
</organism>
<reference evidence="1 2" key="1">
    <citation type="submission" date="2017-02" db="EMBL/GenBank/DDBJ databases">
        <authorList>
            <person name="Peterson S.W."/>
        </authorList>
    </citation>
    <scope>NUCLEOTIDE SEQUENCE [LARGE SCALE GENOMIC DNA]</scope>
    <source>
        <strain evidence="1 2">DSM 22335</strain>
    </source>
</reference>
<evidence type="ECO:0000313" key="1">
    <source>
        <dbReference type="EMBL" id="SJZ32078.1"/>
    </source>
</evidence>
<gene>
    <name evidence="1" type="ORF">SAMN04488132_10138</name>
</gene>
<dbReference type="RefSeq" id="WP_078829407.1">
    <property type="nucleotide sequence ID" value="NZ_FUWH01000001.1"/>
</dbReference>
<accession>A0A1T4JPI2</accession>
<keyword evidence="2" id="KW-1185">Reference proteome</keyword>
<dbReference type="AlphaFoldDB" id="A0A1T4JPI2"/>
<dbReference type="STRING" id="413434.SAMN04488132_10138"/>
<name>A0A1T4JPI2_9BACT</name>
<proteinExistence type="predicted"/>
<evidence type="ECO:0000313" key="2">
    <source>
        <dbReference type="Proteomes" id="UP000190888"/>
    </source>
</evidence>
<dbReference type="OrthoDB" id="676439at2"/>